<evidence type="ECO:0000313" key="1">
    <source>
        <dbReference type="EMBL" id="EST42255.1"/>
    </source>
</evidence>
<dbReference type="AlphaFoldDB" id="V6LCP6"/>
<gene>
    <name evidence="1" type="ORF">SS50377_18555</name>
</gene>
<accession>V6LCP6</accession>
<protein>
    <submittedName>
        <fullName evidence="1">Uncharacterized protein</fullName>
    </submittedName>
</protein>
<name>V6LCP6_9EUKA</name>
<reference evidence="1" key="1">
    <citation type="journal article" date="2014" name="PLoS Genet.">
        <title>The Genome of Spironucleus salmonicida Highlights a Fish Pathogen Adapted to Fluctuating Environments.</title>
        <authorList>
            <person name="Xu F."/>
            <person name="Jerlstrom-Hultqvist J."/>
            <person name="Einarsson E."/>
            <person name="Astvaldsson A."/>
            <person name="Svard S.G."/>
            <person name="Andersson J.O."/>
        </authorList>
    </citation>
    <scope>NUCLEOTIDE SEQUENCE</scope>
</reference>
<proteinExistence type="predicted"/>
<organism evidence="1">
    <name type="scientific">Spironucleus salmonicida</name>
    <dbReference type="NCBI Taxonomy" id="348837"/>
    <lineage>
        <taxon>Eukaryota</taxon>
        <taxon>Metamonada</taxon>
        <taxon>Diplomonadida</taxon>
        <taxon>Hexamitidae</taxon>
        <taxon>Hexamitinae</taxon>
        <taxon>Spironucleus</taxon>
    </lineage>
</organism>
<dbReference type="VEuPathDB" id="GiardiaDB:SS50377_22252"/>
<sequence>MILIFYKLYKLFIYQMKTDHQLYDGLIKLNFEQLSIDIQISHIQLIVQFIQNHQIIEFPSIITDTQENQAEIPISIIQPLLKGEYLIQLQINFLVIDIDKVIVIKKLNDIIMLQELDQEGIFPKLKVKYIVDLQENYDRIQFLQLQNLFIDCNYVLELDDLWVQLQTPYLSISRKFLNRQLTNGLCLPQCYEFIVKVQQKIQILDHVEFITIQQIQFESTSTLEKGHQIELLLIDYLDQHVYKQIVALQNFVKQSTDLKQFIDIIPPDYFQRQFNLNDINLPQFKPDQLLKVQKGQDESNFKSIISFVCTITKPMLSFRERYDSSSQYYQDILGEFQGILGFKVNGQVGFYGISQNILKISQITQKVVMQGLNNYIIKINQNKDTKIASVFLNDNYFYFPPTVLYLVKGGLQDIIDTSPIFHVIIFQDGKEVNIQLNLKLFKNQILSNLLENKQTDIIINGVSISVSGFQSKQQNKVSKIQPLFSSRLNIRSTSQLIDLPLFDEGHSDNTSFSLSLASGRSLNLSSQQQTISVLTFDFCLEKIKFHELATHYSAKITIVSDQHEYYFEHSINTIEDTNFKISLQIPILWLDANVVFQLIILQFNEDNFIFVDRKVLLSNLNILQKIQQNILKLMTRGQFCTNDTMVSFLLEIKQNSNQMQYLYINNLDIDSDLDNLFESKQKIWVEVQTSSFSIKQLYTTGQSFNISLPYYQDNNDVLLKILLEIDVFDVKQYLHIQSITVYDIGNFGLQGQFFNFILQDYISEIAAKTLETINQIRDPQIIKNLSEQLPINFWQQQFNIPQVDNNNIIVTPGLLGQTKINLPNFTSKIKFLLKISEKGFYHSRYYINSVEFLTQIKNNQEKICILSNLYTNYFIIAQKQSNSLDFMDKILNYSRQYNYNVYPITQKDVYINFINKNKFDILNCIPLILDYSWLGECQYSIVQNYQNLGSYKIKFQDYLGQIQQASSNTLDYEIPNIEPQFKVAVSINVKLGVIDEDVNDEGQFDDSTSIKHLDEGTFFNISIFGKNTEKVAQIETNIICIDEQVVCQQEIVPQLSHKRAFIAPNYFKKYPEGKKRIIPVTLKNNYNVPKQIKQRNIIKTKQDLHEELVLKGNIFLETFAKKKQGFQTQKFYNLKEIFK</sequence>
<dbReference type="EMBL" id="KI546166">
    <property type="protein sequence ID" value="EST42255.1"/>
    <property type="molecule type" value="Genomic_DNA"/>
</dbReference>